<dbReference type="InterPro" id="IPR035421">
    <property type="entry name" value="Terminase_6C"/>
</dbReference>
<protein>
    <submittedName>
        <fullName evidence="4">Terminase</fullName>
    </submittedName>
</protein>
<accession>A0A402A509</accession>
<evidence type="ECO:0000313" key="3">
    <source>
        <dbReference type="EMBL" id="GCE14183.1"/>
    </source>
</evidence>
<evidence type="ECO:0000259" key="2">
    <source>
        <dbReference type="Pfam" id="PF17289"/>
    </source>
</evidence>
<feature type="domain" description="Terminase large subunit gp17-like C-terminal" evidence="2">
    <location>
        <begin position="309"/>
        <end position="460"/>
    </location>
</feature>
<dbReference type="Proteomes" id="UP000287352">
    <property type="component" value="Unassembled WGS sequence"/>
</dbReference>
<evidence type="ECO:0000313" key="5">
    <source>
        <dbReference type="Proteomes" id="UP000287352"/>
    </source>
</evidence>
<dbReference type="OrthoDB" id="150957at2"/>
<dbReference type="EMBL" id="BIFR01000001">
    <property type="protein sequence ID" value="GCE14237.1"/>
    <property type="molecule type" value="Genomic_DNA"/>
</dbReference>
<name>A0A402A509_9CHLR</name>
<dbReference type="InterPro" id="IPR027417">
    <property type="entry name" value="P-loop_NTPase"/>
</dbReference>
<dbReference type="Gene3D" id="3.40.50.300">
    <property type="entry name" value="P-loop containing nucleotide triphosphate hydrolases"/>
    <property type="match status" value="1"/>
</dbReference>
<dbReference type="RefSeq" id="WP_126581652.1">
    <property type="nucleotide sequence ID" value="NZ_BIFR01000001.1"/>
</dbReference>
<dbReference type="NCBIfam" id="TIGR01630">
    <property type="entry name" value="psiM2_ORF9"/>
    <property type="match status" value="1"/>
</dbReference>
<keyword evidence="1" id="KW-1188">Viral release from host cell</keyword>
<dbReference type="InterPro" id="IPR006517">
    <property type="entry name" value="Phage_terminase_lsu-like_C"/>
</dbReference>
<organism evidence="4 5">
    <name type="scientific">Tengunoibacter tsumagoiensis</name>
    <dbReference type="NCBI Taxonomy" id="2014871"/>
    <lineage>
        <taxon>Bacteria</taxon>
        <taxon>Bacillati</taxon>
        <taxon>Chloroflexota</taxon>
        <taxon>Ktedonobacteria</taxon>
        <taxon>Ktedonobacterales</taxon>
        <taxon>Dictyobacteraceae</taxon>
        <taxon>Tengunoibacter</taxon>
    </lineage>
</organism>
<dbReference type="Pfam" id="PF03237">
    <property type="entry name" value="Terminase_6N"/>
    <property type="match status" value="1"/>
</dbReference>
<proteinExistence type="predicted"/>
<gene>
    <name evidence="3" type="ORF">KTT_40420</name>
    <name evidence="4" type="ORF">KTT_40960</name>
</gene>
<keyword evidence="5" id="KW-1185">Reference proteome</keyword>
<reference evidence="5" key="1">
    <citation type="submission" date="2018-12" db="EMBL/GenBank/DDBJ databases">
        <title>Tengunoibacter tsumagoiensis gen. nov., sp. nov., Dictyobacter kobayashii sp. nov., D. alpinus sp. nov., and D. joshuensis sp. nov. and description of Dictyobacteraceae fam. nov. within the order Ktedonobacterales isolated from Tengu-no-mugimeshi.</title>
        <authorList>
            <person name="Wang C.M."/>
            <person name="Zheng Y."/>
            <person name="Sakai Y."/>
            <person name="Toyoda A."/>
            <person name="Minakuchi Y."/>
            <person name="Abe K."/>
            <person name="Yokota A."/>
            <person name="Yabe S."/>
        </authorList>
    </citation>
    <scope>NUCLEOTIDE SEQUENCE [LARGE SCALE GENOMIC DNA]</scope>
    <source>
        <strain evidence="5">Uno3</strain>
    </source>
</reference>
<reference evidence="4" key="2">
    <citation type="journal article" date="2019" name="Int. J. Syst. Evol. Microbiol.">
        <title>Tengunoibacter tsumagoiensis gen. nov., sp. nov., Dictyobacter kobayashii sp. nov., Dictyobacter alpinus sp. nov., and description of Dictyobacteraceae fam. nov. within the order Ktedonobacterales isolated from Tengu-no-mugimeshi, a soil-like granular mass of micro-organisms, and emended descriptions of the genera Ktedonobacter and Dictyobacter.</title>
        <authorList>
            <person name="Wang C."/>
            <person name="Zheng Y."/>
            <person name="Sakai Y."/>
            <person name="Toyoda A."/>
            <person name="Minakuchi Y."/>
            <person name="Abe K."/>
            <person name="Yokota A."/>
            <person name="Yabe S."/>
        </authorList>
    </citation>
    <scope>NUCLEOTIDE SEQUENCE</scope>
    <source>
        <strain evidence="4">Uno3</strain>
    </source>
</reference>
<dbReference type="AlphaFoldDB" id="A0A402A509"/>
<evidence type="ECO:0000313" key="4">
    <source>
        <dbReference type="EMBL" id="GCE14237.1"/>
    </source>
</evidence>
<dbReference type="EMBL" id="BIFR01000001">
    <property type="protein sequence ID" value="GCE14183.1"/>
    <property type="molecule type" value="Genomic_DNA"/>
</dbReference>
<evidence type="ECO:0000256" key="1">
    <source>
        <dbReference type="ARBA" id="ARBA00022612"/>
    </source>
</evidence>
<comment type="caution">
    <text evidence="4">The sequence shown here is derived from an EMBL/GenBank/DDBJ whole genome shotgun (WGS) entry which is preliminary data.</text>
</comment>
<sequence>MTFAARSIPRPVESFVAQQQALGAEIIGPQRGPQELFLASPAKITIYGGAAGGGKTFAHLLMALRYAALDPRPGYNAVIFRRVMPQVTLPGGLWDESQMMYSLAGGKANQSRYEWRWPQHRTKIKFASMQYESDRLAWQGSQLAFIGFEELTHFLESQFFYMLSRARSTCGVMPRVVGTVNPDADSWVKAFLAPWVDDSYDGHGGHAASGEIRWFVRDGGVISWLAPGERHPDAVSVSFIAASIFDNPALLSADPGYLSALKALPLVERQRLLFGDWSARNTGSLFKRHWFPLVDQAPPHSDIARIVRYWDVAATEPSETNKDPDWTVGIKVARLVDDSYAILDMRRERYSPASVEALVKRTADEDGHEIQVYMEQEPGAGSKSLIDYYRRKVLPGYAFFGHKVGADKETRAQPVSSQAQAGNVRLVRSAWNDALLSELEAFPTVGVHDDAVDALSGAMEQLFGKSAQSHVEYARKLAELRMKR</sequence>
<dbReference type="Pfam" id="PF17289">
    <property type="entry name" value="Terminase_6C"/>
    <property type="match status" value="1"/>
</dbReference>